<dbReference type="EMBL" id="CP126666">
    <property type="protein sequence ID" value="WKA12066.1"/>
    <property type="molecule type" value="Genomic_DNA"/>
</dbReference>
<name>A0ABY9DXZ6_VITVI</name>
<organism evidence="1 2">
    <name type="scientific">Vitis vinifera</name>
    <name type="common">Grape</name>
    <dbReference type="NCBI Taxonomy" id="29760"/>
    <lineage>
        <taxon>Eukaryota</taxon>
        <taxon>Viridiplantae</taxon>
        <taxon>Streptophyta</taxon>
        <taxon>Embryophyta</taxon>
        <taxon>Tracheophyta</taxon>
        <taxon>Spermatophyta</taxon>
        <taxon>Magnoliopsida</taxon>
        <taxon>eudicotyledons</taxon>
        <taxon>Gunneridae</taxon>
        <taxon>Pentapetalae</taxon>
        <taxon>rosids</taxon>
        <taxon>Vitales</taxon>
        <taxon>Vitaceae</taxon>
        <taxon>Viteae</taxon>
        <taxon>Vitis</taxon>
    </lineage>
</organism>
<accession>A0ABY9DXZ6</accession>
<protein>
    <submittedName>
        <fullName evidence="1">Uncharacterized protein</fullName>
    </submittedName>
</protein>
<dbReference type="Proteomes" id="UP001227230">
    <property type="component" value="Chromosome 19"/>
</dbReference>
<proteinExistence type="predicted"/>
<evidence type="ECO:0000313" key="1">
    <source>
        <dbReference type="EMBL" id="WKA12066.1"/>
    </source>
</evidence>
<reference evidence="1 2" key="1">
    <citation type="journal article" date="2023" name="Hortic Res">
        <title>The complete reference genome for grapevine (Vitis vinifera L.) genetics and breeding.</title>
        <authorList>
            <person name="Shi X."/>
            <person name="Cao S."/>
            <person name="Wang X."/>
            <person name="Huang S."/>
            <person name="Wang Y."/>
            <person name="Liu Z."/>
            <person name="Liu W."/>
            <person name="Leng X."/>
            <person name="Peng Y."/>
            <person name="Wang N."/>
            <person name="Wang Y."/>
            <person name="Ma Z."/>
            <person name="Xu X."/>
            <person name="Zhang F."/>
            <person name="Xue H."/>
            <person name="Zhong H."/>
            <person name="Wang Y."/>
            <person name="Zhang K."/>
            <person name="Velt A."/>
            <person name="Avia K."/>
            <person name="Holtgrawe D."/>
            <person name="Grimplet J."/>
            <person name="Matus J.T."/>
            <person name="Ware D."/>
            <person name="Wu X."/>
            <person name="Wang H."/>
            <person name="Liu C."/>
            <person name="Fang Y."/>
            <person name="Rustenholz C."/>
            <person name="Cheng Z."/>
            <person name="Xiao H."/>
            <person name="Zhou Y."/>
        </authorList>
    </citation>
    <scope>NUCLEOTIDE SEQUENCE [LARGE SCALE GENOMIC DNA]</scope>
    <source>
        <strain evidence="2">cv. Pinot noir / PN40024</strain>
        <tissue evidence="1">Leaf</tissue>
    </source>
</reference>
<gene>
    <name evidence="1" type="ORF">VitviT2T_029494</name>
</gene>
<evidence type="ECO:0000313" key="2">
    <source>
        <dbReference type="Proteomes" id="UP001227230"/>
    </source>
</evidence>
<keyword evidence="2" id="KW-1185">Reference proteome</keyword>
<sequence length="98" mass="10872">MGKGSTMSIPYCAKGQGLVTGLRSFRRLSTVESSQSPLRLITSDDRGNLDSMYCINVSPDPETVSKPYCRTSILGMRIGVSTHTIQTDMHLWCRANRM</sequence>